<proteinExistence type="inferred from homology"/>
<dbReference type="InterPro" id="IPR038416">
    <property type="entry name" value="Ribosom_S30AE_C_sf"/>
</dbReference>
<dbReference type="InterPro" id="IPR050574">
    <property type="entry name" value="HPF/YfiA_ribosome-assoc"/>
</dbReference>
<dbReference type="CDD" id="cd00552">
    <property type="entry name" value="RaiA"/>
    <property type="match status" value="1"/>
</dbReference>
<dbReference type="KEGG" id="raj:RA11412_2299"/>
<evidence type="ECO:0000256" key="3">
    <source>
        <dbReference type="SAM" id="MobiDB-lite"/>
    </source>
</evidence>
<gene>
    <name evidence="2" type="primary">hpf</name>
    <name evidence="5" type="ORF">RA11412_2299</name>
</gene>
<evidence type="ECO:0000256" key="1">
    <source>
        <dbReference type="ARBA" id="ARBA00022845"/>
    </source>
</evidence>
<name>A0A2Z5R1N2_9MICC</name>
<dbReference type="InterPro" id="IPR036567">
    <property type="entry name" value="RHF-like"/>
</dbReference>
<dbReference type="InterPro" id="IPR034694">
    <property type="entry name" value="HPF_long/plastid"/>
</dbReference>
<comment type="subunit">
    <text evidence="2">Interacts with 100S ribosomes.</text>
</comment>
<dbReference type="AlphaFoldDB" id="A0A2Z5R1N2"/>
<keyword evidence="6" id="KW-1185">Reference proteome</keyword>
<dbReference type="PANTHER" id="PTHR33231">
    <property type="entry name" value="30S RIBOSOMAL PROTEIN"/>
    <property type="match status" value="1"/>
</dbReference>
<dbReference type="PANTHER" id="PTHR33231:SF1">
    <property type="entry name" value="30S RIBOSOMAL PROTEIN"/>
    <property type="match status" value="1"/>
</dbReference>
<dbReference type="GO" id="GO:0045900">
    <property type="term" value="P:negative regulation of translational elongation"/>
    <property type="evidence" value="ECO:0007669"/>
    <property type="project" value="TreeGrafter"/>
</dbReference>
<organism evidence="5 6">
    <name type="scientific">Rothia aeria</name>
    <dbReference type="NCBI Taxonomy" id="172042"/>
    <lineage>
        <taxon>Bacteria</taxon>
        <taxon>Bacillati</taxon>
        <taxon>Actinomycetota</taxon>
        <taxon>Actinomycetes</taxon>
        <taxon>Micrococcales</taxon>
        <taxon>Micrococcaceae</taxon>
        <taxon>Rothia</taxon>
    </lineage>
</organism>
<dbReference type="InterPro" id="IPR032528">
    <property type="entry name" value="Ribosom_S30AE_C"/>
</dbReference>
<evidence type="ECO:0000259" key="4">
    <source>
        <dbReference type="Pfam" id="PF16321"/>
    </source>
</evidence>
<dbReference type="Gene3D" id="3.30.160.100">
    <property type="entry name" value="Ribosome hibernation promotion factor-like"/>
    <property type="match status" value="1"/>
</dbReference>
<evidence type="ECO:0000256" key="2">
    <source>
        <dbReference type="HAMAP-Rule" id="MF_00839"/>
    </source>
</evidence>
<keyword evidence="1 2" id="KW-0810">Translation regulation</keyword>
<dbReference type="GO" id="GO:0043024">
    <property type="term" value="F:ribosomal small subunit binding"/>
    <property type="evidence" value="ECO:0007669"/>
    <property type="project" value="TreeGrafter"/>
</dbReference>
<dbReference type="Gene3D" id="3.30.505.50">
    <property type="entry name" value="Sigma 54 modulation/S30EA ribosomal protein, C-terminal domain"/>
    <property type="match status" value="1"/>
</dbReference>
<dbReference type="Pfam" id="PF16321">
    <property type="entry name" value="Ribosom_S30AE_C"/>
    <property type="match status" value="1"/>
</dbReference>
<dbReference type="SUPFAM" id="SSF69754">
    <property type="entry name" value="Ribosome binding protein Y (YfiA homologue)"/>
    <property type="match status" value="1"/>
</dbReference>
<dbReference type="Pfam" id="PF02482">
    <property type="entry name" value="Ribosomal_S30AE"/>
    <property type="match status" value="1"/>
</dbReference>
<reference evidence="5 6" key="1">
    <citation type="submission" date="2016-10" db="EMBL/GenBank/DDBJ databases">
        <title>Genome sequence of Rothia aeria strain JCM11412.</title>
        <authorList>
            <person name="Nambu T."/>
        </authorList>
    </citation>
    <scope>NUCLEOTIDE SEQUENCE [LARGE SCALE GENOMIC DNA]</scope>
    <source>
        <strain evidence="5 6">JCM 11412</strain>
    </source>
</reference>
<feature type="domain" description="Sigma 54 modulation/S30EA ribosomal protein C-terminal" evidence="4">
    <location>
        <begin position="185"/>
        <end position="235"/>
    </location>
</feature>
<comment type="subcellular location">
    <subcellularLocation>
        <location evidence="2">Cytoplasm</location>
    </subcellularLocation>
</comment>
<evidence type="ECO:0000313" key="6">
    <source>
        <dbReference type="Proteomes" id="UP000250241"/>
    </source>
</evidence>
<dbReference type="GO" id="GO:0022627">
    <property type="term" value="C:cytosolic small ribosomal subunit"/>
    <property type="evidence" value="ECO:0007669"/>
    <property type="project" value="TreeGrafter"/>
</dbReference>
<evidence type="ECO:0000313" key="5">
    <source>
        <dbReference type="EMBL" id="BAV88598.1"/>
    </source>
</evidence>
<feature type="region of interest" description="Disordered" evidence="3">
    <location>
        <begin position="1"/>
        <end position="24"/>
    </location>
</feature>
<dbReference type="InterPro" id="IPR003489">
    <property type="entry name" value="RHF/RaiA"/>
</dbReference>
<comment type="similarity">
    <text evidence="2">Belongs to the HPF/YfiA ribosome-associated protein family. Long HPF subfamily.</text>
</comment>
<dbReference type="EMBL" id="AP017895">
    <property type="protein sequence ID" value="BAV88598.1"/>
    <property type="molecule type" value="Genomic_DNA"/>
</dbReference>
<dbReference type="NCBIfam" id="TIGR00741">
    <property type="entry name" value="yfiA"/>
    <property type="match status" value="1"/>
</dbReference>
<protein>
    <recommendedName>
        <fullName evidence="2">Ribosome hibernation promoting factor</fullName>
        <shortName evidence="2">HPF</shortName>
    </recommendedName>
</protein>
<accession>A0A2Z5R1N2</accession>
<dbReference type="HAMAP" id="MF_00839">
    <property type="entry name" value="HPF"/>
    <property type="match status" value="1"/>
</dbReference>
<sequence length="241" mass="26687">MGARNLKDGFPVPNPTGCGTKPPNRRESIVEVNIYGRNIKVSERLHDYVEDKVQKFEKLGDNVSDIDVKFTKDGHLGGNVIRVEITVIGRGPVLRAESQGPDKFAVFDETYGKLLERLRRARDRRKLRKHGGKHPVSVADATGSIPVVGKTAITEILLPDVPVEEAAFDTTEVTLSDEAASPLEIRHKSFPGERLSPAEAVDHMELVGHDFYLYIDKETGAPAAAYRRKGWSYGIITLTDE</sequence>
<dbReference type="Proteomes" id="UP000250241">
    <property type="component" value="Chromosome"/>
</dbReference>
<comment type="function">
    <text evidence="2">Required for dimerization of active 70S ribosomes into 100S ribosomes in stationary phase; 100S ribosomes are translationally inactive and sometimes present during exponential growth.</text>
</comment>
<keyword evidence="2" id="KW-0963">Cytoplasm</keyword>